<feature type="repeat" description="RCC1" evidence="1">
    <location>
        <begin position="254"/>
        <end position="337"/>
    </location>
</feature>
<dbReference type="InterPro" id="IPR000408">
    <property type="entry name" value="Reg_chr_condens"/>
</dbReference>
<dbReference type="PANTHER" id="PTHR46849">
    <property type="entry name" value="RCC1 DOMAIN-CONTAINING PROTEIN 1"/>
    <property type="match status" value="1"/>
</dbReference>
<dbReference type="GeneTree" id="ENSGT00940000164520"/>
<dbReference type="PRINTS" id="PR00633">
    <property type="entry name" value="RCCNDNSATION"/>
</dbReference>
<dbReference type="Ensembl" id="ENSEEET00000008746.2">
    <property type="protein sequence ID" value="ENSEEEP00000008634.2"/>
    <property type="gene ID" value="ENSEEEG00000004481.2"/>
</dbReference>
<feature type="repeat" description="RCC1" evidence="1">
    <location>
        <begin position="338"/>
        <end position="391"/>
    </location>
</feature>
<proteinExistence type="predicted"/>
<feature type="compositionally biased region" description="Polar residues" evidence="2">
    <location>
        <begin position="43"/>
        <end position="58"/>
    </location>
</feature>
<protein>
    <recommendedName>
        <fullName evidence="5">RCC1 domain containing 1</fullName>
    </recommendedName>
</protein>
<feature type="repeat" description="RCC1" evidence="1">
    <location>
        <begin position="202"/>
        <end position="253"/>
    </location>
</feature>
<dbReference type="PROSITE" id="PS00626">
    <property type="entry name" value="RCC1_2"/>
    <property type="match status" value="2"/>
</dbReference>
<reference evidence="3" key="4">
    <citation type="submission" date="2025-08" db="UniProtKB">
        <authorList>
            <consortium name="Ensembl"/>
        </authorList>
    </citation>
    <scope>IDENTIFICATION</scope>
</reference>
<reference evidence="4" key="2">
    <citation type="journal article" date="2017" name="Sci. Adv.">
        <title>A tail of two voltages: Proteomic comparison of the three electric organs of the electric eel.</title>
        <authorList>
            <person name="Traeger L.L."/>
            <person name="Sabat G."/>
            <person name="Barrett-Wilt G.A."/>
            <person name="Wells G.B."/>
            <person name="Sussman M.R."/>
        </authorList>
    </citation>
    <scope>NUCLEOTIDE SEQUENCE [LARGE SCALE GENOMIC DNA]</scope>
</reference>
<dbReference type="Gene3D" id="2.130.10.30">
    <property type="entry name" value="Regulator of chromosome condensation 1/beta-lactamase-inhibitor protein II"/>
    <property type="match status" value="2"/>
</dbReference>
<reference evidence="3" key="3">
    <citation type="submission" date="2020-05" db="EMBL/GenBank/DDBJ databases">
        <title>Electrophorus electricus (electric eel) genome, fEleEle1, primary haplotype.</title>
        <authorList>
            <person name="Myers G."/>
            <person name="Meyer A."/>
            <person name="Fedrigo O."/>
            <person name="Formenti G."/>
            <person name="Rhie A."/>
            <person name="Tracey A."/>
            <person name="Sims Y."/>
            <person name="Jarvis E.D."/>
        </authorList>
    </citation>
    <scope>NUCLEOTIDE SEQUENCE [LARGE SCALE GENOMIC DNA]</scope>
</reference>
<evidence type="ECO:0000313" key="3">
    <source>
        <dbReference type="Ensembl" id="ENSEEEP00000008634.2"/>
    </source>
</evidence>
<dbReference type="PROSITE" id="PS50012">
    <property type="entry name" value="RCC1_3"/>
    <property type="match status" value="3"/>
</dbReference>
<dbReference type="InterPro" id="IPR052830">
    <property type="entry name" value="RCC1_domain-containing"/>
</dbReference>
<reference evidence="4" key="1">
    <citation type="journal article" date="2014" name="Science">
        <title>Nonhuman genetics. Genomic basis for the convergent evolution of electric organs.</title>
        <authorList>
            <person name="Gallant J.R."/>
            <person name="Traeger L.L."/>
            <person name="Volkening J.D."/>
            <person name="Moffett H."/>
            <person name="Chen P.H."/>
            <person name="Novina C.D."/>
            <person name="Phillips G.N.Jr."/>
            <person name="Anand R."/>
            <person name="Wells G.B."/>
            <person name="Pinch M."/>
            <person name="Guth R."/>
            <person name="Unguez G.A."/>
            <person name="Albert J.S."/>
            <person name="Zakon H.H."/>
            <person name="Samanta M.P."/>
            <person name="Sussman M.R."/>
        </authorList>
    </citation>
    <scope>NUCLEOTIDE SEQUENCE [LARGE SCALE GENOMIC DNA]</scope>
</reference>
<name>A0A4W4EBL2_ELEEL</name>
<dbReference type="Proteomes" id="UP000314983">
    <property type="component" value="Chromosome 2"/>
</dbReference>
<dbReference type="SUPFAM" id="SSF50985">
    <property type="entry name" value="RCC1/BLIP-II"/>
    <property type="match status" value="1"/>
</dbReference>
<dbReference type="Pfam" id="PF00415">
    <property type="entry name" value="RCC1"/>
    <property type="match status" value="3"/>
</dbReference>
<accession>A0A4W4EBL2</accession>
<organism evidence="3 4">
    <name type="scientific">Electrophorus electricus</name>
    <name type="common">Electric eel</name>
    <name type="synonym">Gymnotus electricus</name>
    <dbReference type="NCBI Taxonomy" id="8005"/>
    <lineage>
        <taxon>Eukaryota</taxon>
        <taxon>Metazoa</taxon>
        <taxon>Chordata</taxon>
        <taxon>Craniata</taxon>
        <taxon>Vertebrata</taxon>
        <taxon>Euteleostomi</taxon>
        <taxon>Actinopterygii</taxon>
        <taxon>Neopterygii</taxon>
        <taxon>Teleostei</taxon>
        <taxon>Ostariophysi</taxon>
        <taxon>Gymnotiformes</taxon>
        <taxon>Gymnotoidei</taxon>
        <taxon>Gymnotidae</taxon>
        <taxon>Electrophorus</taxon>
    </lineage>
</organism>
<evidence type="ECO:0000256" key="1">
    <source>
        <dbReference type="PROSITE-ProRule" id="PRU00235"/>
    </source>
</evidence>
<keyword evidence="4" id="KW-1185">Reference proteome</keyword>
<gene>
    <name evidence="3" type="primary">RCCD1</name>
</gene>
<dbReference type="PANTHER" id="PTHR46849:SF1">
    <property type="entry name" value="RCC1 DOMAIN-CONTAINING PROTEIN 1"/>
    <property type="match status" value="1"/>
</dbReference>
<sequence length="396" mass="42716">MSWFGFGFNGFGQICLKPKDECDKRGNTKVLTPVPLQNVCSCDSSGNDDVDKTTLNPKDNSEKTRQEIKVVASWSRRASIHINGDRCVCVSGVDSASGEECFGPIPESEGCEDAVISERCLILRFPDRVECWSWKRTGKALAWSGVQDRTTPTNTSPDVTFPLVPGGYVATQIPFFRPLSPRLHAVSLILGTEHAVLLTASGTIYTWGSGSHGQLGHGSLTSEDEPRALEALWGVPMKYVAAGGWHSACISAGGDLYMWGWNESGQIGLPSKGVNEESQKVESPGRGMLTISKKEDGDSSNVFISIQAFPALVDVPEVSEISKVSCGSRHTVVITSTGDLYTWGWGQYGQLGHGSECSSDEPKIVEYFSSGGMTVEDVVCGLWNTFVCAVPRKCSP</sequence>
<feature type="region of interest" description="Disordered" evidence="2">
    <location>
        <begin position="43"/>
        <end position="63"/>
    </location>
</feature>
<evidence type="ECO:0000313" key="4">
    <source>
        <dbReference type="Proteomes" id="UP000314983"/>
    </source>
</evidence>
<dbReference type="STRING" id="8005.ENSEEEP00000008634"/>
<dbReference type="AlphaFoldDB" id="A0A4W4EBL2"/>
<reference evidence="3" key="5">
    <citation type="submission" date="2025-09" db="UniProtKB">
        <authorList>
            <consortium name="Ensembl"/>
        </authorList>
    </citation>
    <scope>IDENTIFICATION</scope>
</reference>
<dbReference type="InterPro" id="IPR009091">
    <property type="entry name" value="RCC1/BLIP-II"/>
</dbReference>
<evidence type="ECO:0000256" key="2">
    <source>
        <dbReference type="SAM" id="MobiDB-lite"/>
    </source>
</evidence>
<evidence type="ECO:0008006" key="5">
    <source>
        <dbReference type="Google" id="ProtNLM"/>
    </source>
</evidence>
<dbReference type="OMA" id="PSWSMEI"/>